<reference evidence="2 3" key="1">
    <citation type="submission" date="2018-10" db="EMBL/GenBank/DDBJ databases">
        <title>Genomic Encyclopedia of Type Strains, Phase IV (KMG-IV): sequencing the most valuable type-strain genomes for metagenomic binning, comparative biology and taxonomic classification.</title>
        <authorList>
            <person name="Goeker M."/>
        </authorList>
    </citation>
    <scope>NUCLEOTIDE SEQUENCE [LARGE SCALE GENOMIC DNA]</scope>
    <source>
        <strain evidence="2 3">DSM 23229</strain>
    </source>
</reference>
<dbReference type="EMBL" id="RBIN01000007">
    <property type="protein sequence ID" value="RKQ97134.1"/>
    <property type="molecule type" value="Genomic_DNA"/>
</dbReference>
<keyword evidence="1" id="KW-1133">Transmembrane helix</keyword>
<protein>
    <submittedName>
        <fullName evidence="2">Uncharacterized protein</fullName>
    </submittedName>
</protein>
<evidence type="ECO:0000313" key="2">
    <source>
        <dbReference type="EMBL" id="RKQ97134.1"/>
    </source>
</evidence>
<evidence type="ECO:0000313" key="3">
    <source>
        <dbReference type="Proteomes" id="UP000281975"/>
    </source>
</evidence>
<sequence length="133" mass="14889">MIESADRDQLNQEVRRLRRANKAYMVIAAVCLGIASASYLVGTKLTNRAWESNVSLMAANAQLFGMVQYQSEVAGIESGSAKHWKQKAEHAQAKWGGWKSRAQKLERRVCEQQKVISSYQGATWQSQIPCEGE</sequence>
<comment type="caution">
    <text evidence="2">The sequence shown here is derived from an EMBL/GenBank/DDBJ whole genome shotgun (WGS) entry which is preliminary data.</text>
</comment>
<keyword evidence="3" id="KW-1185">Reference proteome</keyword>
<proteinExistence type="predicted"/>
<dbReference type="RefSeq" id="WP_121173468.1">
    <property type="nucleotide sequence ID" value="NZ_RBIN01000007.1"/>
</dbReference>
<feature type="transmembrane region" description="Helical" evidence="1">
    <location>
        <begin position="23"/>
        <end position="42"/>
    </location>
</feature>
<evidence type="ECO:0000256" key="1">
    <source>
        <dbReference type="SAM" id="Phobius"/>
    </source>
</evidence>
<dbReference type="Proteomes" id="UP000281975">
    <property type="component" value="Unassembled WGS sequence"/>
</dbReference>
<keyword evidence="1" id="KW-0472">Membrane</keyword>
<organism evidence="2 3">
    <name type="scientific">Kushneria sinocarnis</name>
    <dbReference type="NCBI Taxonomy" id="595502"/>
    <lineage>
        <taxon>Bacteria</taxon>
        <taxon>Pseudomonadati</taxon>
        <taxon>Pseudomonadota</taxon>
        <taxon>Gammaproteobacteria</taxon>
        <taxon>Oceanospirillales</taxon>
        <taxon>Halomonadaceae</taxon>
        <taxon>Kushneria</taxon>
    </lineage>
</organism>
<keyword evidence="1" id="KW-0812">Transmembrane</keyword>
<gene>
    <name evidence="2" type="ORF">C7446_2554</name>
</gene>
<dbReference type="AlphaFoldDB" id="A0A420WUM9"/>
<name>A0A420WUM9_9GAMM</name>
<accession>A0A420WUM9</accession>